<accession>A0AAV9B6L2</accession>
<comment type="caution">
    <text evidence="2">The sequence shown here is derived from an EMBL/GenBank/DDBJ whole genome shotgun (WGS) entry which is preliminary data.</text>
</comment>
<dbReference type="AlphaFoldDB" id="A0AAV9B6L2"/>
<reference evidence="2" key="2">
    <citation type="submission" date="2023-06" db="EMBL/GenBank/DDBJ databases">
        <authorList>
            <person name="Ma L."/>
            <person name="Liu K.-W."/>
            <person name="Li Z."/>
            <person name="Hsiao Y.-Y."/>
            <person name="Qi Y."/>
            <person name="Fu T."/>
            <person name="Tang G."/>
            <person name="Zhang D."/>
            <person name="Sun W.-H."/>
            <person name="Liu D.-K."/>
            <person name="Li Y."/>
            <person name="Chen G.-Z."/>
            <person name="Liu X.-D."/>
            <person name="Liao X.-Y."/>
            <person name="Jiang Y.-T."/>
            <person name="Yu X."/>
            <person name="Hao Y."/>
            <person name="Huang J."/>
            <person name="Zhao X.-W."/>
            <person name="Ke S."/>
            <person name="Chen Y.-Y."/>
            <person name="Wu W.-L."/>
            <person name="Hsu J.-L."/>
            <person name="Lin Y.-F."/>
            <person name="Huang M.-D."/>
            <person name="Li C.-Y."/>
            <person name="Huang L."/>
            <person name="Wang Z.-W."/>
            <person name="Zhao X."/>
            <person name="Zhong W.-Y."/>
            <person name="Peng D.-H."/>
            <person name="Ahmad S."/>
            <person name="Lan S."/>
            <person name="Zhang J.-S."/>
            <person name="Tsai W.-C."/>
            <person name="Van De Peer Y."/>
            <person name="Liu Z.-J."/>
        </authorList>
    </citation>
    <scope>NUCLEOTIDE SEQUENCE</scope>
    <source>
        <strain evidence="2">SCP</strain>
        <tissue evidence="2">Leaves</tissue>
    </source>
</reference>
<proteinExistence type="predicted"/>
<keyword evidence="3" id="KW-1185">Reference proteome</keyword>
<reference evidence="2" key="1">
    <citation type="journal article" date="2023" name="Nat. Commun.">
        <title>Diploid and tetraploid genomes of Acorus and the evolution of monocots.</title>
        <authorList>
            <person name="Ma L."/>
            <person name="Liu K.W."/>
            <person name="Li Z."/>
            <person name="Hsiao Y.Y."/>
            <person name="Qi Y."/>
            <person name="Fu T."/>
            <person name="Tang G.D."/>
            <person name="Zhang D."/>
            <person name="Sun W.H."/>
            <person name="Liu D.K."/>
            <person name="Li Y."/>
            <person name="Chen G.Z."/>
            <person name="Liu X.D."/>
            <person name="Liao X.Y."/>
            <person name="Jiang Y.T."/>
            <person name="Yu X."/>
            <person name="Hao Y."/>
            <person name="Huang J."/>
            <person name="Zhao X.W."/>
            <person name="Ke S."/>
            <person name="Chen Y.Y."/>
            <person name="Wu W.L."/>
            <person name="Hsu J.L."/>
            <person name="Lin Y.F."/>
            <person name="Huang M.D."/>
            <person name="Li C.Y."/>
            <person name="Huang L."/>
            <person name="Wang Z.W."/>
            <person name="Zhao X."/>
            <person name="Zhong W.Y."/>
            <person name="Peng D.H."/>
            <person name="Ahmad S."/>
            <person name="Lan S."/>
            <person name="Zhang J.S."/>
            <person name="Tsai W.C."/>
            <person name="Van de Peer Y."/>
            <person name="Liu Z.J."/>
        </authorList>
    </citation>
    <scope>NUCLEOTIDE SEQUENCE</scope>
    <source>
        <strain evidence="2">SCP</strain>
    </source>
</reference>
<evidence type="ECO:0000313" key="2">
    <source>
        <dbReference type="EMBL" id="KAK1272339.1"/>
    </source>
</evidence>
<evidence type="ECO:0000313" key="3">
    <source>
        <dbReference type="Proteomes" id="UP001179952"/>
    </source>
</evidence>
<protein>
    <submittedName>
        <fullName evidence="2">Uncharacterized protein</fullName>
    </submittedName>
</protein>
<name>A0AAV9B6L2_ACOGR</name>
<dbReference type="EMBL" id="JAUJYN010000005">
    <property type="protein sequence ID" value="KAK1272339.1"/>
    <property type="molecule type" value="Genomic_DNA"/>
</dbReference>
<sequence>MCGSGCIDYIFWCNWLLFTLGSNWLLDCKICCRCYLFFFLGEVTTMLLQLYYQTRSTKSEIS</sequence>
<dbReference type="Proteomes" id="UP001179952">
    <property type="component" value="Unassembled WGS sequence"/>
</dbReference>
<evidence type="ECO:0000256" key="1">
    <source>
        <dbReference type="SAM" id="Phobius"/>
    </source>
</evidence>
<keyword evidence="1" id="KW-0812">Transmembrane</keyword>
<feature type="transmembrane region" description="Helical" evidence="1">
    <location>
        <begin position="34"/>
        <end position="52"/>
    </location>
</feature>
<keyword evidence="1" id="KW-0472">Membrane</keyword>
<organism evidence="2 3">
    <name type="scientific">Acorus gramineus</name>
    <name type="common">Dwarf sweet flag</name>
    <dbReference type="NCBI Taxonomy" id="55184"/>
    <lineage>
        <taxon>Eukaryota</taxon>
        <taxon>Viridiplantae</taxon>
        <taxon>Streptophyta</taxon>
        <taxon>Embryophyta</taxon>
        <taxon>Tracheophyta</taxon>
        <taxon>Spermatophyta</taxon>
        <taxon>Magnoliopsida</taxon>
        <taxon>Liliopsida</taxon>
        <taxon>Acoraceae</taxon>
        <taxon>Acorus</taxon>
    </lineage>
</organism>
<keyword evidence="1" id="KW-1133">Transmembrane helix</keyword>
<gene>
    <name evidence="2" type="ORF">QJS04_geneDACA007570</name>
</gene>